<dbReference type="InterPro" id="IPR011344">
    <property type="entry name" value="ssDNA-bd"/>
</dbReference>
<feature type="compositionally biased region" description="Basic and acidic residues" evidence="4">
    <location>
        <begin position="103"/>
        <end position="120"/>
    </location>
</feature>
<dbReference type="RefSeq" id="WP_283415318.1">
    <property type="nucleotide sequence ID" value="NZ_FXUO01000001.1"/>
</dbReference>
<sequence length="138" mass="15637">MNIIGRLTRDAEVRNLPNEKQVVNFSIATNDNYRNKQGERIEHTTYFECGYWISPKVADFLTKGTLVELSGRAYTSAWIGKDGEPHAGLNFHTSQIKVHSSSKRTENKSNESNKKVKKENSNSNSNSNNSEKDDDLPF</sequence>
<dbReference type="CDD" id="cd04496">
    <property type="entry name" value="SSB_OBF"/>
    <property type="match status" value="1"/>
</dbReference>
<dbReference type="InterPro" id="IPR000424">
    <property type="entry name" value="Primosome_PriB/ssb"/>
</dbReference>
<keyword evidence="1 2" id="KW-0238">DNA-binding</keyword>
<evidence type="ECO:0000313" key="6">
    <source>
        <dbReference type="Proteomes" id="UP001158050"/>
    </source>
</evidence>
<dbReference type="EMBL" id="FXUO01000001">
    <property type="protein sequence ID" value="SMP88114.1"/>
    <property type="molecule type" value="Genomic_DNA"/>
</dbReference>
<reference evidence="5 6" key="1">
    <citation type="submission" date="2017-05" db="EMBL/GenBank/DDBJ databases">
        <authorList>
            <person name="Varghese N."/>
            <person name="Submissions S."/>
        </authorList>
    </citation>
    <scope>NUCLEOTIDE SEQUENCE [LARGE SCALE GENOMIC DNA]</scope>
    <source>
        <strain evidence="5 6">DSM 18015</strain>
    </source>
</reference>
<accession>A0ABY1QYG1</accession>
<evidence type="ECO:0000256" key="2">
    <source>
        <dbReference type="PIRNR" id="PIRNR002070"/>
    </source>
</evidence>
<dbReference type="PIRSF" id="PIRSF002070">
    <property type="entry name" value="SSB"/>
    <property type="match status" value="1"/>
</dbReference>
<feature type="region of interest" description="Disordered" evidence="4">
    <location>
        <begin position="89"/>
        <end position="138"/>
    </location>
</feature>
<dbReference type="InterPro" id="IPR012340">
    <property type="entry name" value="NA-bd_OB-fold"/>
</dbReference>
<evidence type="ECO:0000256" key="1">
    <source>
        <dbReference type="ARBA" id="ARBA00023125"/>
    </source>
</evidence>
<dbReference type="Gene3D" id="2.40.50.140">
    <property type="entry name" value="Nucleic acid-binding proteins"/>
    <property type="match status" value="1"/>
</dbReference>
<comment type="caution">
    <text evidence="5">The sequence shown here is derived from an EMBL/GenBank/DDBJ whole genome shotgun (WGS) entry which is preliminary data.</text>
</comment>
<dbReference type="Pfam" id="PF00436">
    <property type="entry name" value="SSB"/>
    <property type="match status" value="1"/>
</dbReference>
<name>A0ABY1QYG1_9FLAO</name>
<dbReference type="NCBIfam" id="TIGR00621">
    <property type="entry name" value="ssb"/>
    <property type="match status" value="1"/>
</dbReference>
<organism evidence="5 6">
    <name type="scientific">Epilithonimonas pallida</name>
    <dbReference type="NCBI Taxonomy" id="373671"/>
    <lineage>
        <taxon>Bacteria</taxon>
        <taxon>Pseudomonadati</taxon>
        <taxon>Bacteroidota</taxon>
        <taxon>Flavobacteriia</taxon>
        <taxon>Flavobacteriales</taxon>
        <taxon>Weeksellaceae</taxon>
        <taxon>Chryseobacterium group</taxon>
        <taxon>Epilithonimonas</taxon>
    </lineage>
</organism>
<evidence type="ECO:0000313" key="5">
    <source>
        <dbReference type="EMBL" id="SMP88114.1"/>
    </source>
</evidence>
<dbReference type="Proteomes" id="UP001158050">
    <property type="component" value="Unassembled WGS sequence"/>
</dbReference>
<proteinExistence type="predicted"/>
<dbReference type="SUPFAM" id="SSF50249">
    <property type="entry name" value="Nucleic acid-binding proteins"/>
    <property type="match status" value="1"/>
</dbReference>
<dbReference type="PROSITE" id="PS50935">
    <property type="entry name" value="SSB"/>
    <property type="match status" value="1"/>
</dbReference>
<gene>
    <name evidence="5" type="ORF">SAMN05421679_101419</name>
</gene>
<evidence type="ECO:0000256" key="4">
    <source>
        <dbReference type="SAM" id="MobiDB-lite"/>
    </source>
</evidence>
<keyword evidence="6" id="KW-1185">Reference proteome</keyword>
<evidence type="ECO:0000256" key="3">
    <source>
        <dbReference type="RuleBase" id="RU000524"/>
    </source>
</evidence>
<protein>
    <recommendedName>
        <fullName evidence="2 3">Single-stranded DNA-binding protein</fullName>
    </recommendedName>
</protein>